<dbReference type="STRING" id="690307.A0A1L9WFX5"/>
<dbReference type="OMA" id="CTRVVPM"/>
<dbReference type="Proteomes" id="UP000184546">
    <property type="component" value="Unassembled WGS sequence"/>
</dbReference>
<protein>
    <recommendedName>
        <fullName evidence="3">NAD dependent epimerase/dehydratase</fullName>
    </recommendedName>
</protein>
<sequence>MPTIEAGNRVFHVTDIDRDKCSRIVPMRVLSLGLTRTGSESLMDALRILGYHEAYHGYQAMITNPRDCEMWLKALRAKYDGVGQRFGREDWDRLLGHCQAVSDLPAICFAEDLIQAYPEAKVIITVRDVDEWYESMMTLVTAIDTPLNKYLLVPLINIINNLLHSRFRLVPDTFLKAGLCLYGEDVRTTARETYLNHVAKIQALVPKDRLLLYHVKEGWEPLCAFLRQPVPALPVPNGNTKADMLARHRACMRLNLRECGWKVVRGVVLVGVVVWVVRREEVRWGGLWDGLVGALRL</sequence>
<evidence type="ECO:0008006" key="3">
    <source>
        <dbReference type="Google" id="ProtNLM"/>
    </source>
</evidence>
<accession>A0A1L9WFX5</accession>
<evidence type="ECO:0000313" key="2">
    <source>
        <dbReference type="Proteomes" id="UP000184546"/>
    </source>
</evidence>
<organism evidence="1 2">
    <name type="scientific">Aspergillus aculeatus (strain ATCC 16872 / CBS 172.66 / WB 5094)</name>
    <dbReference type="NCBI Taxonomy" id="690307"/>
    <lineage>
        <taxon>Eukaryota</taxon>
        <taxon>Fungi</taxon>
        <taxon>Dikarya</taxon>
        <taxon>Ascomycota</taxon>
        <taxon>Pezizomycotina</taxon>
        <taxon>Eurotiomycetes</taxon>
        <taxon>Eurotiomycetidae</taxon>
        <taxon>Eurotiales</taxon>
        <taxon>Aspergillaceae</taxon>
        <taxon>Aspergillus</taxon>
        <taxon>Aspergillus subgen. Circumdati</taxon>
    </lineage>
</organism>
<reference evidence="2" key="1">
    <citation type="journal article" date="2017" name="Genome Biol.">
        <title>Comparative genomics reveals high biological diversity and specific adaptations in the industrially and medically important fungal genus Aspergillus.</title>
        <authorList>
            <person name="de Vries R.P."/>
            <person name="Riley R."/>
            <person name="Wiebenga A."/>
            <person name="Aguilar-Osorio G."/>
            <person name="Amillis S."/>
            <person name="Uchima C.A."/>
            <person name="Anderluh G."/>
            <person name="Asadollahi M."/>
            <person name="Askin M."/>
            <person name="Barry K."/>
            <person name="Battaglia E."/>
            <person name="Bayram O."/>
            <person name="Benocci T."/>
            <person name="Braus-Stromeyer S.A."/>
            <person name="Caldana C."/>
            <person name="Canovas D."/>
            <person name="Cerqueira G.C."/>
            <person name="Chen F."/>
            <person name="Chen W."/>
            <person name="Choi C."/>
            <person name="Clum A."/>
            <person name="Dos Santos R.A."/>
            <person name="Damasio A.R."/>
            <person name="Diallinas G."/>
            <person name="Emri T."/>
            <person name="Fekete E."/>
            <person name="Flipphi M."/>
            <person name="Freyberg S."/>
            <person name="Gallo A."/>
            <person name="Gournas C."/>
            <person name="Habgood R."/>
            <person name="Hainaut M."/>
            <person name="Harispe M.L."/>
            <person name="Henrissat B."/>
            <person name="Hilden K.S."/>
            <person name="Hope R."/>
            <person name="Hossain A."/>
            <person name="Karabika E."/>
            <person name="Karaffa L."/>
            <person name="Karanyi Z."/>
            <person name="Krasevec N."/>
            <person name="Kuo A."/>
            <person name="Kusch H."/>
            <person name="LaButti K."/>
            <person name="Lagendijk E.L."/>
            <person name="Lapidus A."/>
            <person name="Levasseur A."/>
            <person name="Lindquist E."/>
            <person name="Lipzen A."/>
            <person name="Logrieco A.F."/>
            <person name="MacCabe A."/>
            <person name="Maekelae M.R."/>
            <person name="Malavazi I."/>
            <person name="Melin P."/>
            <person name="Meyer V."/>
            <person name="Mielnichuk N."/>
            <person name="Miskei M."/>
            <person name="Molnar A.P."/>
            <person name="Mule G."/>
            <person name="Ngan C.Y."/>
            <person name="Orejas M."/>
            <person name="Orosz E."/>
            <person name="Ouedraogo J.P."/>
            <person name="Overkamp K.M."/>
            <person name="Park H.-S."/>
            <person name="Perrone G."/>
            <person name="Piumi F."/>
            <person name="Punt P.J."/>
            <person name="Ram A.F."/>
            <person name="Ramon A."/>
            <person name="Rauscher S."/>
            <person name="Record E."/>
            <person name="Riano-Pachon D.M."/>
            <person name="Robert V."/>
            <person name="Roehrig J."/>
            <person name="Ruller R."/>
            <person name="Salamov A."/>
            <person name="Salih N.S."/>
            <person name="Samson R.A."/>
            <person name="Sandor E."/>
            <person name="Sanguinetti M."/>
            <person name="Schuetze T."/>
            <person name="Sepcic K."/>
            <person name="Shelest E."/>
            <person name="Sherlock G."/>
            <person name="Sophianopoulou V."/>
            <person name="Squina F.M."/>
            <person name="Sun H."/>
            <person name="Susca A."/>
            <person name="Todd R.B."/>
            <person name="Tsang A."/>
            <person name="Unkles S.E."/>
            <person name="van de Wiele N."/>
            <person name="van Rossen-Uffink D."/>
            <person name="Oliveira J.V."/>
            <person name="Vesth T.C."/>
            <person name="Visser J."/>
            <person name="Yu J.-H."/>
            <person name="Zhou M."/>
            <person name="Andersen M.R."/>
            <person name="Archer D.B."/>
            <person name="Baker S.E."/>
            <person name="Benoit I."/>
            <person name="Brakhage A.A."/>
            <person name="Braus G.H."/>
            <person name="Fischer R."/>
            <person name="Frisvad J.C."/>
            <person name="Goldman G.H."/>
            <person name="Houbraken J."/>
            <person name="Oakley B."/>
            <person name="Pocsi I."/>
            <person name="Scazzocchio C."/>
            <person name="Seiboth B."/>
            <person name="vanKuyk P.A."/>
            <person name="Wortman J."/>
            <person name="Dyer P.S."/>
            <person name="Grigoriev I.V."/>
        </authorList>
    </citation>
    <scope>NUCLEOTIDE SEQUENCE [LARGE SCALE GENOMIC DNA]</scope>
    <source>
        <strain evidence="2">ATCC 16872 / CBS 172.66 / WB 5094</strain>
    </source>
</reference>
<proteinExistence type="predicted"/>
<dbReference type="VEuPathDB" id="FungiDB:ASPACDRAFT_127578"/>
<dbReference type="EMBL" id="KV878991">
    <property type="protein sequence ID" value="OJJ95081.1"/>
    <property type="molecule type" value="Genomic_DNA"/>
</dbReference>
<dbReference type="SUPFAM" id="SSF52540">
    <property type="entry name" value="P-loop containing nucleoside triphosphate hydrolases"/>
    <property type="match status" value="1"/>
</dbReference>
<dbReference type="InterPro" id="IPR040632">
    <property type="entry name" value="Sulfotransfer_4"/>
</dbReference>
<evidence type="ECO:0000313" key="1">
    <source>
        <dbReference type="EMBL" id="OJJ95081.1"/>
    </source>
</evidence>
<dbReference type="PANTHER" id="PTHR36978:SF4">
    <property type="entry name" value="P-LOOP CONTAINING NUCLEOSIDE TRIPHOSPHATE HYDROLASE PROTEIN"/>
    <property type="match status" value="1"/>
</dbReference>
<name>A0A1L9WFX5_ASPA1</name>
<keyword evidence="2" id="KW-1185">Reference proteome</keyword>
<dbReference type="AlphaFoldDB" id="A0A1L9WFX5"/>
<dbReference type="OrthoDB" id="408152at2759"/>
<dbReference type="PANTHER" id="PTHR36978">
    <property type="entry name" value="P-LOOP CONTAINING NUCLEOTIDE TRIPHOSPHATE HYDROLASE"/>
    <property type="match status" value="1"/>
</dbReference>
<gene>
    <name evidence="1" type="ORF">ASPACDRAFT_127578</name>
</gene>
<dbReference type="Gene3D" id="3.40.50.300">
    <property type="entry name" value="P-loop containing nucleotide triphosphate hydrolases"/>
    <property type="match status" value="1"/>
</dbReference>
<dbReference type="GeneID" id="30970852"/>
<dbReference type="Pfam" id="PF17784">
    <property type="entry name" value="Sulfotransfer_4"/>
    <property type="match status" value="1"/>
</dbReference>
<dbReference type="RefSeq" id="XP_020051421.1">
    <property type="nucleotide sequence ID" value="XM_020197038.1"/>
</dbReference>
<dbReference type="InterPro" id="IPR027417">
    <property type="entry name" value="P-loop_NTPase"/>
</dbReference>